<reference evidence="2" key="1">
    <citation type="journal article" date="2021" name="Proc. Natl. Acad. Sci. U.S.A.">
        <title>Three genomes in the algal genus Volvox reveal the fate of a haploid sex-determining region after a transition to homothallism.</title>
        <authorList>
            <person name="Yamamoto K."/>
            <person name="Hamaji T."/>
            <person name="Kawai-Toyooka H."/>
            <person name="Matsuzaki R."/>
            <person name="Takahashi F."/>
            <person name="Nishimura Y."/>
            <person name="Kawachi M."/>
            <person name="Noguchi H."/>
            <person name="Minakuchi Y."/>
            <person name="Umen J.G."/>
            <person name="Toyoda A."/>
            <person name="Nozaki H."/>
        </authorList>
    </citation>
    <scope>NUCLEOTIDE SEQUENCE</scope>
    <source>
        <strain evidence="2">NIES-3780</strain>
    </source>
</reference>
<evidence type="ECO:0000256" key="1">
    <source>
        <dbReference type="SAM" id="MobiDB-lite"/>
    </source>
</evidence>
<dbReference type="EMBL" id="BNCO01000118">
    <property type="protein sequence ID" value="GIL68441.1"/>
    <property type="molecule type" value="Genomic_DNA"/>
</dbReference>
<accession>A0A8J4BT23</accession>
<name>A0A8J4BT23_9CHLO</name>
<feature type="region of interest" description="Disordered" evidence="1">
    <location>
        <begin position="85"/>
        <end position="116"/>
    </location>
</feature>
<proteinExistence type="predicted"/>
<evidence type="ECO:0000313" key="3">
    <source>
        <dbReference type="Proteomes" id="UP000747399"/>
    </source>
</evidence>
<protein>
    <submittedName>
        <fullName evidence="2">Uncharacterized protein</fullName>
    </submittedName>
</protein>
<dbReference type="AlphaFoldDB" id="A0A8J4BT23"/>
<evidence type="ECO:0000313" key="2">
    <source>
        <dbReference type="EMBL" id="GIL68441.1"/>
    </source>
</evidence>
<comment type="caution">
    <text evidence="2">The sequence shown here is derived from an EMBL/GenBank/DDBJ whole genome shotgun (WGS) entry which is preliminary data.</text>
</comment>
<keyword evidence="3" id="KW-1185">Reference proteome</keyword>
<sequence>MHLPSYIPRYRYIMDKRMLLNTLPPACYRPCHSSVPPKASKEAAGLLTLAGTPPRARTRPPLTMAMASPAPRPVVSLLIAVPDLPPRPSPPPAPPPRPRALFRGPSSPPPPSWSPRSASLVRIRFTFPAGPVCWLTR</sequence>
<dbReference type="Proteomes" id="UP000747399">
    <property type="component" value="Unassembled WGS sequence"/>
</dbReference>
<organism evidence="2 3">
    <name type="scientific">Volvox africanus</name>
    <dbReference type="NCBI Taxonomy" id="51714"/>
    <lineage>
        <taxon>Eukaryota</taxon>
        <taxon>Viridiplantae</taxon>
        <taxon>Chlorophyta</taxon>
        <taxon>core chlorophytes</taxon>
        <taxon>Chlorophyceae</taxon>
        <taxon>CS clade</taxon>
        <taxon>Chlamydomonadales</taxon>
        <taxon>Volvocaceae</taxon>
        <taxon>Volvox</taxon>
    </lineage>
</organism>
<feature type="compositionally biased region" description="Pro residues" evidence="1">
    <location>
        <begin position="85"/>
        <end position="98"/>
    </location>
</feature>
<gene>
    <name evidence="2" type="ORF">Vafri_21719</name>
</gene>